<dbReference type="AlphaFoldDB" id="A0A9D1P973"/>
<dbReference type="Proteomes" id="UP000886884">
    <property type="component" value="Unassembled WGS sequence"/>
</dbReference>
<dbReference type="GO" id="GO:0006032">
    <property type="term" value="P:chitin catabolic process"/>
    <property type="evidence" value="ECO:0007669"/>
    <property type="project" value="UniProtKB-KW"/>
</dbReference>
<dbReference type="Gene3D" id="3.10.50.10">
    <property type="match status" value="1"/>
</dbReference>
<evidence type="ECO:0000259" key="8">
    <source>
        <dbReference type="PROSITE" id="PS51910"/>
    </source>
</evidence>
<dbReference type="GO" id="GO:0008843">
    <property type="term" value="F:endochitinase activity"/>
    <property type="evidence" value="ECO:0007669"/>
    <property type="project" value="UniProtKB-EC"/>
</dbReference>
<name>A0A9D1P973_9FIRM</name>
<feature type="domain" description="GH18" evidence="8">
    <location>
        <begin position="4"/>
        <end position="337"/>
    </location>
</feature>
<comment type="similarity">
    <text evidence="7">Belongs to the glycosyl hydrolase 18 family.</text>
</comment>
<evidence type="ECO:0000256" key="6">
    <source>
        <dbReference type="RuleBase" id="RU000489"/>
    </source>
</evidence>
<evidence type="ECO:0000256" key="2">
    <source>
        <dbReference type="ARBA" id="ARBA00012729"/>
    </source>
</evidence>
<accession>A0A9D1P973</accession>
<dbReference type="PROSITE" id="PS01095">
    <property type="entry name" value="GH18_1"/>
    <property type="match status" value="1"/>
</dbReference>
<evidence type="ECO:0000256" key="7">
    <source>
        <dbReference type="RuleBase" id="RU004453"/>
    </source>
</evidence>
<evidence type="ECO:0000256" key="5">
    <source>
        <dbReference type="ARBA" id="ARBA00023295"/>
    </source>
</evidence>
<keyword evidence="3 6" id="KW-0378">Hydrolase</keyword>
<dbReference type="PANTHER" id="PTHR11177:SF317">
    <property type="entry name" value="CHITINASE 12-RELATED"/>
    <property type="match status" value="1"/>
</dbReference>
<sequence>MHNRLTLGYMTDKALKSVSHEDANALTHINLAFGVIRDGLLDMSRLPNIREIDRIRDYNATLKIVLSIGGWGAGGFSPMVGREDRRAAFIESCAKAVQTYGLDGIDIDWEYPCLDWAGIESAPQDKENFSLLLEGLRGALGAHKIVSIAAGAGHYFVENTQMERVAKACSYVQLMTYDLRSGFEREAGHHTNLFPTPGDRLNGSVQASVEDFAAAGVPKDKIVIGAAFYSRRWDGVPDVNHGLFQTAATTGQHGPGYTDLYDEYINKNGFVRYWDDAAKAPYLFNGSTFISYDDPESIRLKCAYLKKEGLLGIMYWEHSCDPSRRLLTAMADAMLHA</sequence>
<evidence type="ECO:0000256" key="3">
    <source>
        <dbReference type="ARBA" id="ARBA00022801"/>
    </source>
</evidence>
<comment type="caution">
    <text evidence="9">The sequence shown here is derived from an EMBL/GenBank/DDBJ whole genome shotgun (WGS) entry which is preliminary data.</text>
</comment>
<comment type="catalytic activity">
    <reaction evidence="1">
        <text>Random endo-hydrolysis of N-acetyl-beta-D-glucosaminide (1-&gt;4)-beta-linkages in chitin and chitodextrins.</text>
        <dbReference type="EC" id="3.2.1.14"/>
    </reaction>
</comment>
<protein>
    <recommendedName>
        <fullName evidence="2">chitinase</fullName>
        <ecNumber evidence="2">3.2.1.14</ecNumber>
    </recommendedName>
</protein>
<evidence type="ECO:0000313" key="9">
    <source>
        <dbReference type="EMBL" id="HIV28906.1"/>
    </source>
</evidence>
<dbReference type="EMBL" id="DVOT01000239">
    <property type="protein sequence ID" value="HIV28906.1"/>
    <property type="molecule type" value="Genomic_DNA"/>
</dbReference>
<organism evidence="9 10">
    <name type="scientific">Candidatus Ornithocaccomicrobium faecavium</name>
    <dbReference type="NCBI Taxonomy" id="2840890"/>
    <lineage>
        <taxon>Bacteria</taxon>
        <taxon>Bacillati</taxon>
        <taxon>Bacillota</taxon>
        <taxon>Clostridia</taxon>
        <taxon>Candidatus Ornithocaccomicrobium</taxon>
    </lineage>
</organism>
<dbReference type="InterPro" id="IPR001579">
    <property type="entry name" value="Glyco_hydro_18_chit_AS"/>
</dbReference>
<dbReference type="EC" id="3.2.1.14" evidence="2"/>
<keyword evidence="4" id="KW-0119">Carbohydrate metabolism</keyword>
<dbReference type="Gene3D" id="3.20.20.80">
    <property type="entry name" value="Glycosidases"/>
    <property type="match status" value="1"/>
</dbReference>
<keyword evidence="4" id="KW-0146">Chitin degradation</keyword>
<dbReference type="GO" id="GO:0008061">
    <property type="term" value="F:chitin binding"/>
    <property type="evidence" value="ECO:0007669"/>
    <property type="project" value="InterPro"/>
</dbReference>
<dbReference type="InterPro" id="IPR029070">
    <property type="entry name" value="Chitinase_insertion_sf"/>
</dbReference>
<proteinExistence type="inferred from homology"/>
<keyword evidence="4" id="KW-0624">Polysaccharide degradation</keyword>
<dbReference type="InterPro" id="IPR001223">
    <property type="entry name" value="Glyco_hydro18_cat"/>
</dbReference>
<dbReference type="InterPro" id="IPR017853">
    <property type="entry name" value="GH"/>
</dbReference>
<dbReference type="GO" id="GO:0005975">
    <property type="term" value="P:carbohydrate metabolic process"/>
    <property type="evidence" value="ECO:0007669"/>
    <property type="project" value="InterPro"/>
</dbReference>
<keyword evidence="5 6" id="KW-0326">Glycosidase</keyword>
<feature type="non-terminal residue" evidence="9">
    <location>
        <position position="337"/>
    </location>
</feature>
<dbReference type="SUPFAM" id="SSF54556">
    <property type="entry name" value="Chitinase insertion domain"/>
    <property type="match status" value="1"/>
</dbReference>
<evidence type="ECO:0000256" key="1">
    <source>
        <dbReference type="ARBA" id="ARBA00000822"/>
    </source>
</evidence>
<dbReference type="InterPro" id="IPR050314">
    <property type="entry name" value="Glycosyl_Hydrlase_18"/>
</dbReference>
<dbReference type="InterPro" id="IPR011583">
    <property type="entry name" value="Chitinase_II/V-like_cat"/>
</dbReference>
<evidence type="ECO:0000313" key="10">
    <source>
        <dbReference type="Proteomes" id="UP000886884"/>
    </source>
</evidence>
<reference evidence="9" key="2">
    <citation type="journal article" date="2021" name="PeerJ">
        <title>Extensive microbial diversity within the chicken gut microbiome revealed by metagenomics and culture.</title>
        <authorList>
            <person name="Gilroy R."/>
            <person name="Ravi A."/>
            <person name="Getino M."/>
            <person name="Pursley I."/>
            <person name="Horton D.L."/>
            <person name="Alikhan N.F."/>
            <person name="Baker D."/>
            <person name="Gharbi K."/>
            <person name="Hall N."/>
            <person name="Watson M."/>
            <person name="Adriaenssens E.M."/>
            <person name="Foster-Nyarko E."/>
            <person name="Jarju S."/>
            <person name="Secka A."/>
            <person name="Antonio M."/>
            <person name="Oren A."/>
            <person name="Chaudhuri R.R."/>
            <person name="La Ragione R."/>
            <person name="Hildebrand F."/>
            <person name="Pallen M.J."/>
        </authorList>
    </citation>
    <scope>NUCLEOTIDE SEQUENCE</scope>
    <source>
        <strain evidence="9">CHK183-6373</strain>
    </source>
</reference>
<dbReference type="Pfam" id="PF00704">
    <property type="entry name" value="Glyco_hydro_18"/>
    <property type="match status" value="1"/>
</dbReference>
<reference evidence="9" key="1">
    <citation type="submission" date="2020-10" db="EMBL/GenBank/DDBJ databases">
        <authorList>
            <person name="Gilroy R."/>
        </authorList>
    </citation>
    <scope>NUCLEOTIDE SEQUENCE</scope>
    <source>
        <strain evidence="9">CHK183-6373</strain>
    </source>
</reference>
<gene>
    <name evidence="9" type="ORF">IAA64_13165</name>
</gene>
<dbReference type="SUPFAM" id="SSF51445">
    <property type="entry name" value="(Trans)glycosidases"/>
    <property type="match status" value="1"/>
</dbReference>
<dbReference type="PANTHER" id="PTHR11177">
    <property type="entry name" value="CHITINASE"/>
    <property type="match status" value="1"/>
</dbReference>
<evidence type="ECO:0000256" key="4">
    <source>
        <dbReference type="ARBA" id="ARBA00023024"/>
    </source>
</evidence>
<dbReference type="PROSITE" id="PS51910">
    <property type="entry name" value="GH18_2"/>
    <property type="match status" value="1"/>
</dbReference>
<dbReference type="SMART" id="SM00636">
    <property type="entry name" value="Glyco_18"/>
    <property type="match status" value="1"/>
</dbReference>